<organism evidence="1 2">
    <name type="scientific">Aphis glycines</name>
    <name type="common">Soybean aphid</name>
    <dbReference type="NCBI Taxonomy" id="307491"/>
    <lineage>
        <taxon>Eukaryota</taxon>
        <taxon>Metazoa</taxon>
        <taxon>Ecdysozoa</taxon>
        <taxon>Arthropoda</taxon>
        <taxon>Hexapoda</taxon>
        <taxon>Insecta</taxon>
        <taxon>Pterygota</taxon>
        <taxon>Neoptera</taxon>
        <taxon>Paraneoptera</taxon>
        <taxon>Hemiptera</taxon>
        <taxon>Sternorrhyncha</taxon>
        <taxon>Aphidomorpha</taxon>
        <taxon>Aphidoidea</taxon>
        <taxon>Aphididae</taxon>
        <taxon>Aphidini</taxon>
        <taxon>Aphis</taxon>
        <taxon>Aphis</taxon>
    </lineage>
</organism>
<comment type="caution">
    <text evidence="1">The sequence shown here is derived from an EMBL/GenBank/DDBJ whole genome shotgun (WGS) entry which is preliminary data.</text>
</comment>
<dbReference type="AlphaFoldDB" id="A0A6G0TNM7"/>
<evidence type="ECO:0000313" key="1">
    <source>
        <dbReference type="EMBL" id="KAE9536316.1"/>
    </source>
</evidence>
<keyword evidence="2" id="KW-1185">Reference proteome</keyword>
<protein>
    <submittedName>
        <fullName evidence="1">Uncharacterized protein</fullName>
    </submittedName>
</protein>
<accession>A0A6G0TNM7</accession>
<dbReference type="Proteomes" id="UP000475862">
    <property type="component" value="Unassembled WGS sequence"/>
</dbReference>
<sequence length="373" mass="43212">MFFRGVPDGARKGNTDVLWKRIRIICSDTERSRRRYCVQRSYTAFSQICSTSNQNYLLTSRLFPFKLYISADSDPSGDGSIARLSTEGPEIVSAVFGYSSIISFSTSVRVSNRSLLVSSGYPLTKNTDDHKREGIVLIFSFFMFWSTCFMCFKPIRDREPAAATRQRHKYLRRTRHYRITDLVQQIYLVLNDVDRLPVDVVHGGNVVVWPESKQINVRDHVLFKRGDSGQHVQRVMFLSHHDPNGADLQHRLRNRVARSRQPQSLCTVLDERPDAHEMSGHCGDDVADGIRRDRISDFFFFVISLLDDRIQLRRQQHRRTFIIVFIVQASAVRWGAEHLDFFFQHVRPLYLVHHHVLDQPPRAQVRSSSSLST</sequence>
<name>A0A6G0TNM7_APHGL</name>
<gene>
    <name evidence="1" type="ORF">AGLY_007105</name>
</gene>
<reference evidence="1 2" key="1">
    <citation type="submission" date="2019-08" db="EMBL/GenBank/DDBJ databases">
        <title>The genome of the soybean aphid Biotype 1, its phylome, world population structure and adaptation to the North American continent.</title>
        <authorList>
            <person name="Giordano R."/>
            <person name="Donthu R.K."/>
            <person name="Hernandez A.G."/>
            <person name="Wright C.L."/>
            <person name="Zimin A.V."/>
        </authorList>
    </citation>
    <scope>NUCLEOTIDE SEQUENCE [LARGE SCALE GENOMIC DNA]</scope>
    <source>
        <tissue evidence="1">Whole aphids</tissue>
    </source>
</reference>
<dbReference type="EMBL" id="VYZN01000023">
    <property type="protein sequence ID" value="KAE9536316.1"/>
    <property type="molecule type" value="Genomic_DNA"/>
</dbReference>
<proteinExistence type="predicted"/>
<evidence type="ECO:0000313" key="2">
    <source>
        <dbReference type="Proteomes" id="UP000475862"/>
    </source>
</evidence>